<evidence type="ECO:0000313" key="2">
    <source>
        <dbReference type="Proteomes" id="UP001056778"/>
    </source>
</evidence>
<keyword evidence="2" id="KW-1185">Reference proteome</keyword>
<sequence length="527" mass="59988">MGQTSSVPKQSRKRSLRSPFLRRSASQKAPISHTFLLMDDDQKLEQLNINLATEEELMTLPEVNREIARNIVEYRKAIGRFRKIEDLALVRGIGAEKFEIMKGEVCVKNNSCNSSRSQSYDSLSVENRLTPRPNNKRLIDINNASVFELQCVPGMTQEMAANILHYRIKKGGFKKIEDLLKVKGFDSVRFSNLRHHLTLETVSRSTSDILSNGGCNGTIPVNRHRKTSSAPIKFNISNGLLQSSLNDIFELLSAYSPRPLLTEEFSYRRNNQDAVRIATWNLHEFTSDKAQNLGVKEVVCRTILENGWSIVCFQEIEDQNALQILCDELNYPKLRRINECKQNSRQWHFCMLESHQAILYDVHSGAIGIEMKQITDLSIESYSTCLVQYQISSLTLTILNVQPPQKFPWDSPQIQEVIDREDPLLLLGDFSNLTSDLNGSMNKINGLEAILPLNTNTTYSNLKLKFSDNIFVNTIARTYLTGMWGVVRQGLTHLAIPNGWNWGGPVSPHCPLWTELYIRRVKENGKL</sequence>
<dbReference type="EMBL" id="CM043017">
    <property type="protein sequence ID" value="KAI4464697.1"/>
    <property type="molecule type" value="Genomic_DNA"/>
</dbReference>
<proteinExistence type="predicted"/>
<keyword evidence="1" id="KW-0378">Hydrolase</keyword>
<dbReference type="Proteomes" id="UP001056778">
    <property type="component" value="Chromosome 3"/>
</dbReference>
<accession>A0ACB9TD31</accession>
<keyword evidence="1" id="KW-0540">Nuclease</keyword>
<protein>
    <submittedName>
        <fullName evidence="1">Endonuclease/exonuclease/phosphatase family domain-containing protein 1</fullName>
    </submittedName>
</protein>
<reference evidence="1" key="1">
    <citation type="submission" date="2022-04" db="EMBL/GenBank/DDBJ databases">
        <title>Chromosome-scale genome assembly of Holotrichia oblita Faldermann.</title>
        <authorList>
            <person name="Rongchong L."/>
        </authorList>
    </citation>
    <scope>NUCLEOTIDE SEQUENCE</scope>
    <source>
        <strain evidence="1">81SQS9</strain>
    </source>
</reference>
<gene>
    <name evidence="1" type="ORF">MML48_3g00015713</name>
</gene>
<evidence type="ECO:0000313" key="1">
    <source>
        <dbReference type="EMBL" id="KAI4464697.1"/>
    </source>
</evidence>
<keyword evidence="1" id="KW-0255">Endonuclease</keyword>
<name>A0ACB9TD31_HOLOL</name>
<comment type="caution">
    <text evidence="1">The sequence shown here is derived from an EMBL/GenBank/DDBJ whole genome shotgun (WGS) entry which is preliminary data.</text>
</comment>
<organism evidence="1 2">
    <name type="scientific">Holotrichia oblita</name>
    <name type="common">Chafer beetle</name>
    <dbReference type="NCBI Taxonomy" id="644536"/>
    <lineage>
        <taxon>Eukaryota</taxon>
        <taxon>Metazoa</taxon>
        <taxon>Ecdysozoa</taxon>
        <taxon>Arthropoda</taxon>
        <taxon>Hexapoda</taxon>
        <taxon>Insecta</taxon>
        <taxon>Pterygota</taxon>
        <taxon>Neoptera</taxon>
        <taxon>Endopterygota</taxon>
        <taxon>Coleoptera</taxon>
        <taxon>Polyphaga</taxon>
        <taxon>Scarabaeiformia</taxon>
        <taxon>Scarabaeidae</taxon>
        <taxon>Melolonthinae</taxon>
        <taxon>Holotrichia</taxon>
    </lineage>
</organism>